<keyword evidence="3" id="KW-1185">Reference proteome</keyword>
<gene>
    <name evidence="2" type="ORF">B0I27_1084</name>
</gene>
<feature type="transmembrane region" description="Helical" evidence="1">
    <location>
        <begin position="30"/>
        <end position="49"/>
    </location>
</feature>
<dbReference type="AlphaFoldDB" id="A0A2T0TYT5"/>
<keyword evidence="1" id="KW-1133">Transmembrane helix</keyword>
<keyword evidence="1" id="KW-0812">Transmembrane</keyword>
<evidence type="ECO:0000256" key="1">
    <source>
        <dbReference type="SAM" id="Phobius"/>
    </source>
</evidence>
<dbReference type="Proteomes" id="UP000238034">
    <property type="component" value="Unassembled WGS sequence"/>
</dbReference>
<feature type="transmembrane region" description="Helical" evidence="1">
    <location>
        <begin position="55"/>
        <end position="78"/>
    </location>
</feature>
<dbReference type="RefSeq" id="WP_106294038.1">
    <property type="nucleotide sequence ID" value="NZ_PVTH01000008.1"/>
</dbReference>
<protein>
    <submittedName>
        <fullName evidence="2">Uncharacterized protein</fullName>
    </submittedName>
</protein>
<reference evidence="2 3" key="1">
    <citation type="submission" date="2018-03" db="EMBL/GenBank/DDBJ databases">
        <title>Genomic Encyclopedia of Type Strains, Phase III (KMG-III): the genomes of soil and plant-associated and newly described type strains.</title>
        <authorList>
            <person name="Whitman W."/>
        </authorList>
    </citation>
    <scope>NUCLEOTIDE SEQUENCE [LARGE SCALE GENOMIC DNA]</scope>
    <source>
        <strain evidence="2 3">CGMCC 1.9313</strain>
    </source>
</reference>
<sequence>MQLENSRTFTITDEGKKVIQKSISSFKRSIFLVTPLFILVNYLIAYRVVYDSVSIANTAFWLVFIPLSIISSFFTIFFPLKAINRYQSIVAVINQTNDYIEIISYSGDKIVLSRELYKINLDHFRLKNQLSESIMICNQNKSYSIVESLFKEYSVIKAIMFE</sequence>
<name>A0A2T0TYT5_9SPHI</name>
<comment type="caution">
    <text evidence="2">The sequence shown here is derived from an EMBL/GenBank/DDBJ whole genome shotgun (WGS) entry which is preliminary data.</text>
</comment>
<keyword evidence="1" id="KW-0472">Membrane</keyword>
<proteinExistence type="predicted"/>
<dbReference type="EMBL" id="PVTH01000008">
    <property type="protein sequence ID" value="PRY50800.1"/>
    <property type="molecule type" value="Genomic_DNA"/>
</dbReference>
<evidence type="ECO:0000313" key="3">
    <source>
        <dbReference type="Proteomes" id="UP000238034"/>
    </source>
</evidence>
<accession>A0A2T0TYT5</accession>
<evidence type="ECO:0000313" key="2">
    <source>
        <dbReference type="EMBL" id="PRY50800.1"/>
    </source>
</evidence>
<organism evidence="2 3">
    <name type="scientific">Arcticibacter pallidicorallinus</name>
    <dbReference type="NCBI Taxonomy" id="1259464"/>
    <lineage>
        <taxon>Bacteria</taxon>
        <taxon>Pseudomonadati</taxon>
        <taxon>Bacteroidota</taxon>
        <taxon>Sphingobacteriia</taxon>
        <taxon>Sphingobacteriales</taxon>
        <taxon>Sphingobacteriaceae</taxon>
        <taxon>Arcticibacter</taxon>
    </lineage>
</organism>